<dbReference type="AlphaFoldDB" id="A0A8J2WZP8"/>
<evidence type="ECO:0000313" key="2">
    <source>
        <dbReference type="Proteomes" id="UP000789595"/>
    </source>
</evidence>
<name>A0A8J2WZP8_9STRA</name>
<gene>
    <name evidence="1" type="ORF">PECAL_2P13830</name>
</gene>
<reference evidence="1" key="1">
    <citation type="submission" date="2021-11" db="EMBL/GenBank/DDBJ databases">
        <authorList>
            <consortium name="Genoscope - CEA"/>
            <person name="William W."/>
        </authorList>
    </citation>
    <scope>NUCLEOTIDE SEQUENCE</scope>
</reference>
<dbReference type="Proteomes" id="UP000789595">
    <property type="component" value="Unassembled WGS sequence"/>
</dbReference>
<organism evidence="1 2">
    <name type="scientific">Pelagomonas calceolata</name>
    <dbReference type="NCBI Taxonomy" id="35677"/>
    <lineage>
        <taxon>Eukaryota</taxon>
        <taxon>Sar</taxon>
        <taxon>Stramenopiles</taxon>
        <taxon>Ochrophyta</taxon>
        <taxon>Pelagophyceae</taxon>
        <taxon>Pelagomonadales</taxon>
        <taxon>Pelagomonadaceae</taxon>
        <taxon>Pelagomonas</taxon>
    </lineage>
</organism>
<proteinExistence type="predicted"/>
<sequence length="305" mass="32929">MTPEEHWTEHAPRPRRPRLGPILHRVAAELPHISEAKGMRMEGGTRLAFLSFYGVQNARTLVVHAAEPTSKSVSLLALDEAFLRAAVAAAGWTRGPVQHDQVDAAGPLARWLGPRGSSVACKRRLSRSQWAETLGWLVSKLRLVGDKDSLTVCVEPVQAVPPTPIVEAEPEMVEDEDDGDLADLGLDAFAEAYYGRLREAAGAPGSPSVASVVPVSLPPSPAEEESYPLSPPEVISDVYGGAREAALNAIDFEEVRLRTRRPLPNPRPHAQHLVLGARIDNIERLINEKLDQADELSVGGVGLAC</sequence>
<comment type="caution">
    <text evidence="1">The sequence shown here is derived from an EMBL/GenBank/DDBJ whole genome shotgun (WGS) entry which is preliminary data.</text>
</comment>
<dbReference type="EMBL" id="CAKKNE010000002">
    <property type="protein sequence ID" value="CAH0368321.1"/>
    <property type="molecule type" value="Genomic_DNA"/>
</dbReference>
<protein>
    <submittedName>
        <fullName evidence="1">Uncharacterized protein</fullName>
    </submittedName>
</protein>
<keyword evidence="2" id="KW-1185">Reference proteome</keyword>
<accession>A0A8J2WZP8</accession>
<evidence type="ECO:0000313" key="1">
    <source>
        <dbReference type="EMBL" id="CAH0368321.1"/>
    </source>
</evidence>